<dbReference type="AlphaFoldDB" id="A0AAV7VS93"/>
<dbReference type="EMBL" id="JANPWB010000002">
    <property type="protein sequence ID" value="KAJ1204573.1"/>
    <property type="molecule type" value="Genomic_DNA"/>
</dbReference>
<feature type="region of interest" description="Disordered" evidence="1">
    <location>
        <begin position="125"/>
        <end position="179"/>
    </location>
</feature>
<name>A0AAV7VS93_PLEWA</name>
<evidence type="ECO:0000313" key="2">
    <source>
        <dbReference type="EMBL" id="KAJ1204573.1"/>
    </source>
</evidence>
<evidence type="ECO:0000256" key="1">
    <source>
        <dbReference type="SAM" id="MobiDB-lite"/>
    </source>
</evidence>
<evidence type="ECO:0000313" key="3">
    <source>
        <dbReference type="Proteomes" id="UP001066276"/>
    </source>
</evidence>
<protein>
    <submittedName>
        <fullName evidence="2">Uncharacterized protein</fullName>
    </submittedName>
</protein>
<dbReference type="Proteomes" id="UP001066276">
    <property type="component" value="Chromosome 1_2"/>
</dbReference>
<comment type="caution">
    <text evidence="2">The sequence shown here is derived from an EMBL/GenBank/DDBJ whole genome shotgun (WGS) entry which is preliminary data.</text>
</comment>
<sequence>MRLVAAFWFYAALDPGCRCVIGSQGFLPGWQCALFLTCGPGGWAPILLRFWLVSASQFVLFPRVGPMKVPQPASWRGVPSVLSSPIGPSRDSPRSCSVLFGTSLGPRARRGLSGCGARLTCSACPGGGGEAPPRISRPGSRPAARASPDLDSCPQGGEGDRKGGGGSPPPAQHVSAHSRPRAIPRSAALCLSAPGTTVSRRRTGHLRASLSSGQQCDLSGFSPSWIQTVPVLRCATAELKSLLFQQGK</sequence>
<accession>A0AAV7VS93</accession>
<organism evidence="2 3">
    <name type="scientific">Pleurodeles waltl</name>
    <name type="common">Iberian ribbed newt</name>
    <dbReference type="NCBI Taxonomy" id="8319"/>
    <lineage>
        <taxon>Eukaryota</taxon>
        <taxon>Metazoa</taxon>
        <taxon>Chordata</taxon>
        <taxon>Craniata</taxon>
        <taxon>Vertebrata</taxon>
        <taxon>Euteleostomi</taxon>
        <taxon>Amphibia</taxon>
        <taxon>Batrachia</taxon>
        <taxon>Caudata</taxon>
        <taxon>Salamandroidea</taxon>
        <taxon>Salamandridae</taxon>
        <taxon>Pleurodelinae</taxon>
        <taxon>Pleurodeles</taxon>
    </lineage>
</organism>
<gene>
    <name evidence="2" type="ORF">NDU88_000019</name>
</gene>
<proteinExistence type="predicted"/>
<reference evidence="2" key="1">
    <citation type="journal article" date="2022" name="bioRxiv">
        <title>Sequencing and chromosome-scale assembly of the giantPleurodeles waltlgenome.</title>
        <authorList>
            <person name="Brown T."/>
            <person name="Elewa A."/>
            <person name="Iarovenko S."/>
            <person name="Subramanian E."/>
            <person name="Araus A.J."/>
            <person name="Petzold A."/>
            <person name="Susuki M."/>
            <person name="Suzuki K.-i.T."/>
            <person name="Hayashi T."/>
            <person name="Toyoda A."/>
            <person name="Oliveira C."/>
            <person name="Osipova E."/>
            <person name="Leigh N.D."/>
            <person name="Simon A."/>
            <person name="Yun M.H."/>
        </authorList>
    </citation>
    <scope>NUCLEOTIDE SEQUENCE</scope>
    <source>
        <strain evidence="2">20211129_DDA</strain>
        <tissue evidence="2">Liver</tissue>
    </source>
</reference>
<keyword evidence="3" id="KW-1185">Reference proteome</keyword>